<evidence type="ECO:0000313" key="4">
    <source>
        <dbReference type="Proteomes" id="UP000002724"/>
    </source>
</evidence>
<dbReference type="eggNOG" id="COG0226">
    <property type="taxonomic scope" value="Bacteria"/>
</dbReference>
<accession>B4S9V2</accession>
<keyword evidence="4" id="KW-1185">Reference proteome</keyword>
<dbReference type="PANTHER" id="PTHR30570">
    <property type="entry name" value="PERIPLASMIC PHOSPHATE BINDING COMPONENT OF PHOSPHATE ABC TRANSPORTER"/>
    <property type="match status" value="1"/>
</dbReference>
<dbReference type="OrthoDB" id="596930at2"/>
<dbReference type="InterPro" id="IPR050811">
    <property type="entry name" value="Phosphate_ABC_transporter"/>
</dbReference>
<protein>
    <submittedName>
        <fullName evidence="3">Phosphate-binding protein, putative</fullName>
    </submittedName>
</protein>
<evidence type="ECO:0000256" key="1">
    <source>
        <dbReference type="ARBA" id="ARBA00022729"/>
    </source>
</evidence>
<dbReference type="Proteomes" id="UP000002724">
    <property type="component" value="Chromosome"/>
</dbReference>
<proteinExistence type="predicted"/>
<dbReference type="STRING" id="324925.Ppha_1385"/>
<dbReference type="InterPro" id="IPR024370">
    <property type="entry name" value="PBP_domain"/>
</dbReference>
<dbReference type="PANTHER" id="PTHR30570:SF1">
    <property type="entry name" value="PHOSPHATE-BINDING PROTEIN PSTS"/>
    <property type="match status" value="1"/>
</dbReference>
<dbReference type="RefSeq" id="WP_012508139.1">
    <property type="nucleotide sequence ID" value="NC_011060.1"/>
</dbReference>
<reference evidence="3 4" key="1">
    <citation type="submission" date="2008-06" db="EMBL/GenBank/DDBJ databases">
        <title>Complete sequence of Pelodictyon phaeoclathratiforme BU-1.</title>
        <authorList>
            <consortium name="US DOE Joint Genome Institute"/>
            <person name="Lucas S."/>
            <person name="Copeland A."/>
            <person name="Lapidus A."/>
            <person name="Glavina del Rio T."/>
            <person name="Dalin E."/>
            <person name="Tice H."/>
            <person name="Bruce D."/>
            <person name="Goodwin L."/>
            <person name="Pitluck S."/>
            <person name="Schmutz J."/>
            <person name="Larimer F."/>
            <person name="Land M."/>
            <person name="Hauser L."/>
            <person name="Kyrpides N."/>
            <person name="Mikhailova N."/>
            <person name="Liu Z."/>
            <person name="Li T."/>
            <person name="Zhao F."/>
            <person name="Overmann J."/>
            <person name="Bryant D.A."/>
            <person name="Richardson P."/>
        </authorList>
    </citation>
    <scope>NUCLEOTIDE SEQUENCE [LARGE SCALE GENOMIC DNA]</scope>
    <source>
        <strain evidence="4">DSM 5477 / BU-1</strain>
    </source>
</reference>
<dbReference type="HOGENOM" id="CLU_061152_0_0_10"/>
<dbReference type="KEGG" id="pph:Ppha_1385"/>
<gene>
    <name evidence="3" type="ordered locus">Ppha_1385</name>
</gene>
<sequence precursor="true">MKNIAVQNPFFRIMGGLLFLVAAFLLLNCTQSPDNETARSGKMTVAVDRQLEEIAGSQAEMFKRYYPDANITLLPDASGKSLKHLLDGTVRAALISGEPEAAEDSLFNKLKRPIRREPVARDAIVCIVNSRNPALIFSIKELGTLFSEQEKRVATPLVRADDFRLLSLLAAKTGKKRSELHPWSCSSDAELIERVSVDSRAVGLLFGSSLDKALKEGKSGRNIRILPLAKESSGTPATLPTQQNIFEGAYPLVTVVYYVYYSGDALAAGFGSWLGSAGQKAFERSSLAPYRLVERTIILK</sequence>
<dbReference type="EMBL" id="CP001110">
    <property type="protein sequence ID" value="ACF43648.1"/>
    <property type="molecule type" value="Genomic_DNA"/>
</dbReference>
<keyword evidence="1" id="KW-0732">Signal</keyword>
<evidence type="ECO:0000259" key="2">
    <source>
        <dbReference type="Pfam" id="PF12849"/>
    </source>
</evidence>
<dbReference type="Gene3D" id="3.40.190.10">
    <property type="entry name" value="Periplasmic binding protein-like II"/>
    <property type="match status" value="1"/>
</dbReference>
<organism evidence="3 4">
    <name type="scientific">Pelodictyon phaeoclathratiforme (strain DSM 5477 / BU-1)</name>
    <dbReference type="NCBI Taxonomy" id="324925"/>
    <lineage>
        <taxon>Bacteria</taxon>
        <taxon>Pseudomonadati</taxon>
        <taxon>Chlorobiota</taxon>
        <taxon>Chlorobiia</taxon>
        <taxon>Chlorobiales</taxon>
        <taxon>Chlorobiaceae</taxon>
        <taxon>Chlorobium/Pelodictyon group</taxon>
        <taxon>Pelodictyon</taxon>
    </lineage>
</organism>
<dbReference type="Pfam" id="PF12849">
    <property type="entry name" value="PBP_like_2"/>
    <property type="match status" value="1"/>
</dbReference>
<dbReference type="AlphaFoldDB" id="B4S9V2"/>
<evidence type="ECO:0000313" key="3">
    <source>
        <dbReference type="EMBL" id="ACF43648.1"/>
    </source>
</evidence>
<dbReference type="SUPFAM" id="SSF53850">
    <property type="entry name" value="Periplasmic binding protein-like II"/>
    <property type="match status" value="1"/>
</dbReference>
<name>B4S9V2_PELPB</name>
<feature type="domain" description="PBP" evidence="2">
    <location>
        <begin position="34"/>
        <end position="275"/>
    </location>
</feature>